<dbReference type="GO" id="GO:0005634">
    <property type="term" value="C:nucleus"/>
    <property type="evidence" value="ECO:0007669"/>
    <property type="project" value="TreeGrafter"/>
</dbReference>
<keyword evidence="1" id="KW-0862">Zinc</keyword>
<feature type="region of interest" description="Disordered" evidence="2">
    <location>
        <begin position="172"/>
        <end position="232"/>
    </location>
</feature>
<evidence type="ECO:0000259" key="3">
    <source>
        <dbReference type="PROSITE" id="PS50157"/>
    </source>
</evidence>
<dbReference type="GO" id="GO:0006357">
    <property type="term" value="P:regulation of transcription by RNA polymerase II"/>
    <property type="evidence" value="ECO:0007669"/>
    <property type="project" value="TreeGrafter"/>
</dbReference>
<proteinExistence type="predicted"/>
<keyword evidence="5" id="KW-1185">Reference proteome</keyword>
<feature type="region of interest" description="Disordered" evidence="2">
    <location>
        <begin position="1344"/>
        <end position="1407"/>
    </location>
</feature>
<feature type="compositionally biased region" description="Basic and acidic residues" evidence="2">
    <location>
        <begin position="1014"/>
        <end position="1035"/>
    </location>
</feature>
<feature type="region of interest" description="Disordered" evidence="2">
    <location>
        <begin position="906"/>
        <end position="926"/>
    </location>
</feature>
<feature type="compositionally biased region" description="Basic and acidic residues" evidence="2">
    <location>
        <begin position="1048"/>
        <end position="1066"/>
    </location>
</feature>
<feature type="compositionally biased region" description="Polar residues" evidence="2">
    <location>
        <begin position="172"/>
        <end position="205"/>
    </location>
</feature>
<evidence type="ECO:0000256" key="2">
    <source>
        <dbReference type="SAM" id="MobiDB-lite"/>
    </source>
</evidence>
<name>A0A3S3Q8C6_9ACAR</name>
<feature type="domain" description="C2H2-type" evidence="3">
    <location>
        <begin position="533"/>
        <end position="563"/>
    </location>
</feature>
<organism evidence="4 5">
    <name type="scientific">Dinothrombium tinctorium</name>
    <dbReference type="NCBI Taxonomy" id="1965070"/>
    <lineage>
        <taxon>Eukaryota</taxon>
        <taxon>Metazoa</taxon>
        <taxon>Ecdysozoa</taxon>
        <taxon>Arthropoda</taxon>
        <taxon>Chelicerata</taxon>
        <taxon>Arachnida</taxon>
        <taxon>Acari</taxon>
        <taxon>Acariformes</taxon>
        <taxon>Trombidiformes</taxon>
        <taxon>Prostigmata</taxon>
        <taxon>Anystina</taxon>
        <taxon>Parasitengona</taxon>
        <taxon>Trombidioidea</taxon>
        <taxon>Trombidiidae</taxon>
        <taxon>Dinothrombium</taxon>
    </lineage>
</organism>
<dbReference type="PROSITE" id="PS00028">
    <property type="entry name" value="ZINC_FINGER_C2H2_1"/>
    <property type="match status" value="1"/>
</dbReference>
<feature type="region of interest" description="Disordered" evidence="2">
    <location>
        <begin position="55"/>
        <end position="103"/>
    </location>
</feature>
<keyword evidence="1" id="KW-0479">Metal-binding</keyword>
<gene>
    <name evidence="4" type="ORF">B4U79_01191</name>
</gene>
<feature type="compositionally biased region" description="Low complexity" evidence="2">
    <location>
        <begin position="1368"/>
        <end position="1381"/>
    </location>
</feature>
<dbReference type="GO" id="GO:0008270">
    <property type="term" value="F:zinc ion binding"/>
    <property type="evidence" value="ECO:0007669"/>
    <property type="project" value="UniProtKB-KW"/>
</dbReference>
<feature type="compositionally biased region" description="Basic residues" evidence="2">
    <location>
        <begin position="86"/>
        <end position="99"/>
    </location>
</feature>
<feature type="region of interest" description="Disordered" evidence="2">
    <location>
        <begin position="494"/>
        <end position="533"/>
    </location>
</feature>
<feature type="region of interest" description="Disordered" evidence="2">
    <location>
        <begin position="1014"/>
        <end position="1066"/>
    </location>
</feature>
<feature type="compositionally biased region" description="Polar residues" evidence="2">
    <location>
        <begin position="1384"/>
        <end position="1396"/>
    </location>
</feature>
<feature type="region of interest" description="Disordered" evidence="2">
    <location>
        <begin position="1129"/>
        <end position="1158"/>
    </location>
</feature>
<dbReference type="InterPro" id="IPR040010">
    <property type="entry name" value="ZN608/ZN609"/>
</dbReference>
<feature type="region of interest" description="Disordered" evidence="2">
    <location>
        <begin position="117"/>
        <end position="151"/>
    </location>
</feature>
<feature type="region of interest" description="Disordered" evidence="2">
    <location>
        <begin position="1186"/>
        <end position="1231"/>
    </location>
</feature>
<feature type="compositionally biased region" description="Basic and acidic residues" evidence="2">
    <location>
        <begin position="213"/>
        <end position="225"/>
    </location>
</feature>
<feature type="non-terminal residue" evidence="4">
    <location>
        <position position="1"/>
    </location>
</feature>
<evidence type="ECO:0000313" key="4">
    <source>
        <dbReference type="EMBL" id="RWS15772.1"/>
    </source>
</evidence>
<dbReference type="InterPro" id="IPR013087">
    <property type="entry name" value="Znf_C2H2_type"/>
</dbReference>
<feature type="compositionally biased region" description="Basic and acidic residues" evidence="2">
    <location>
        <begin position="1354"/>
        <end position="1367"/>
    </location>
</feature>
<feature type="compositionally biased region" description="Polar residues" evidence="2">
    <location>
        <begin position="1129"/>
        <end position="1141"/>
    </location>
</feature>
<feature type="compositionally biased region" description="Low complexity" evidence="2">
    <location>
        <begin position="73"/>
        <end position="85"/>
    </location>
</feature>
<dbReference type="PROSITE" id="PS50157">
    <property type="entry name" value="ZINC_FINGER_C2H2_2"/>
    <property type="match status" value="1"/>
</dbReference>
<accession>A0A3S3Q8C6</accession>
<reference evidence="4 5" key="1">
    <citation type="journal article" date="2018" name="Gigascience">
        <title>Genomes of trombidid mites reveal novel predicted allergens and laterally-transferred genes associated with secondary metabolism.</title>
        <authorList>
            <person name="Dong X."/>
            <person name="Chaisiri K."/>
            <person name="Xia D."/>
            <person name="Armstrong S.D."/>
            <person name="Fang Y."/>
            <person name="Donnelly M.J."/>
            <person name="Kadowaki T."/>
            <person name="McGarry J.W."/>
            <person name="Darby A.C."/>
            <person name="Makepeace B.L."/>
        </authorList>
    </citation>
    <scope>NUCLEOTIDE SEQUENCE [LARGE SCALE GENOMIC DNA]</scope>
    <source>
        <strain evidence="4">UoL-WK</strain>
    </source>
</reference>
<feature type="compositionally biased region" description="Basic and acidic residues" evidence="2">
    <location>
        <begin position="1197"/>
        <end position="1228"/>
    </location>
</feature>
<feature type="compositionally biased region" description="Low complexity" evidence="2">
    <location>
        <begin position="140"/>
        <end position="151"/>
    </location>
</feature>
<comment type="caution">
    <text evidence="4">The sequence shown here is derived from an EMBL/GenBank/DDBJ whole genome shotgun (WGS) entry which is preliminary data.</text>
</comment>
<dbReference type="PANTHER" id="PTHR21564:SF5">
    <property type="entry name" value="SCRIBBLER, ISOFORM J"/>
    <property type="match status" value="1"/>
</dbReference>
<sequence length="1441" mass="159886">GVRADHWTKVDNRGEDDCLKKRGAINAFDEDNNEWELGISELIIDLDADIEKDNDMSSGKMANPKATKAGNYSSTASKSGLSSGGHHNHHHHHHHHHQHANANKCAATVEHQATVERGLKMKIKRKSIGGKSSGAKHEIVQSNSRSSSSGAILSHISSQQLVSSLKASSLTTTNKKNGNSNLGQSSHNINSAGTSSSETKLSKYTSNRSRSGSHRERREKIRDRNPSTNVSLSVSKAVLGSSEESSEAVIASSGAILTSNPKVTNIIKSNSRFTVSSANPIKQAKFENCIPIAVNENLSGVHKEKLPNCDSDLNFTNTEDFSKIPSQKKSTVDKSDDCMSPFSSMDTWETTTSTSTVGTLTEPDCLGPCEPGTSVSLEGIVWQETERGVLVVNITWRGKTYVGTLLDCTQSDWAPPRFYEYQTIDSEAKTIKGNRGKRNKMPAAEYKSELRNIAIKLRNNKGRRTTNSGFTIPLSPVKSESGLILGKRKGKLLDCDPSVRSDKNGKRGRSQSKSISHSEPSTPQPQPSSPILIECPEPNCNKKYKHINGLKYHQAHAHSVNNDVTKDEMDGDVTMDETFDGDSKEAECEEMENKTNIELKAILKPTENPLLNDNRDITNEIDAETMTTKESTTVNEISAISSNEETKFPLSSNSQLENGIEKRVLLKKDSLSSLSTKDMVDNSKVEKLKEGSIKENNTLIPISQKSPHNIQSDSIIESSKDICLDEAITNLETKREISKPEKFEEKREKQCLDSNLNEEIKTSLGKSLMTDFTSKADETVETKEDSKIEYKTGIVFSNLSAAEKNQRSSIDSFVMNEGNNETSLGHITNLENVQSPAYSDISEAYDSYSEIENTNIDKNGERKKQIQSRNYPHPQTMLSGSGEYRYFNEPSINQVLMSVSDISDQQTSNKCEISGSGKSETGSPRILNADFREGSNVSLGGEPSNDREHKELLDQKPHIIAKEFTTTLSQPFHNPYTFIQGYPFSIDPSSHLRMLANDSHYKKHNDKYKERHLLSKEQNSSEKEKDSHSDNVIEKKRMKSNFLSLKIGKSDEERTNRSDVLKQNENRQILKENIELKSQMNAQSTKILHNSDAGSEEALLRSFKNSSVDSARSDKAKNEIRKYNPFEINSNTSRNLSTVPSLSKIDVSKPNKSMDNSRSKAFSSVSSIIPKHFSLTSCTSALSSSLSYPNSHKSSPKLRENEICADRKDLEAKRENKSKTRDEGEKATTEIAGPSLSLPKSYFSHSPYIHASTRSFAPLLPFDSRRCLFGNNGNPTLINPYEAPPPPTIVHSQFHFQPESSSSPIELSTRRAKPIANECLVSKTTSVKHMDMYSSHKIHELQERAISPDISMAENKRETRITSEKRGSSSPIAASSKSPISDAFLNSSSSEKNNVHSPPPQRHLHTHHHTHVGVGYPIYDPYGGKSPSYSIKSLFLFSFQR</sequence>
<feature type="compositionally biased region" description="Polar residues" evidence="2">
    <location>
        <begin position="906"/>
        <end position="922"/>
    </location>
</feature>
<dbReference type="Proteomes" id="UP000285301">
    <property type="component" value="Unassembled WGS sequence"/>
</dbReference>
<evidence type="ECO:0000256" key="1">
    <source>
        <dbReference type="PROSITE-ProRule" id="PRU00042"/>
    </source>
</evidence>
<dbReference type="PANTHER" id="PTHR21564">
    <property type="entry name" value="BRAKELESS PROTEIN"/>
    <property type="match status" value="1"/>
</dbReference>
<evidence type="ECO:0000313" key="5">
    <source>
        <dbReference type="Proteomes" id="UP000285301"/>
    </source>
</evidence>
<protein>
    <submittedName>
        <fullName evidence="4">Zinc finger protein 608-like protein</fullName>
    </submittedName>
</protein>
<feature type="compositionally biased region" description="Basic and acidic residues" evidence="2">
    <location>
        <begin position="494"/>
        <end position="505"/>
    </location>
</feature>
<dbReference type="EMBL" id="NCKU01000368">
    <property type="protein sequence ID" value="RWS15772.1"/>
    <property type="molecule type" value="Genomic_DNA"/>
</dbReference>
<dbReference type="OrthoDB" id="5863628at2759"/>
<keyword evidence="1" id="KW-0863">Zinc-finger</keyword>